<accession>A0A820HHY5</accession>
<gene>
    <name evidence="1" type="ORF">KXQ929_LOCUS45280</name>
</gene>
<dbReference type="Proteomes" id="UP000663868">
    <property type="component" value="Unassembled WGS sequence"/>
</dbReference>
<comment type="caution">
    <text evidence="1">The sequence shown here is derived from an EMBL/GenBank/DDBJ whole genome shotgun (WGS) entry which is preliminary data.</text>
</comment>
<evidence type="ECO:0000313" key="2">
    <source>
        <dbReference type="Proteomes" id="UP000663868"/>
    </source>
</evidence>
<feature type="non-terminal residue" evidence="1">
    <location>
        <position position="89"/>
    </location>
</feature>
<proteinExistence type="predicted"/>
<evidence type="ECO:0000313" key="1">
    <source>
        <dbReference type="EMBL" id="CAF4296406.1"/>
    </source>
</evidence>
<protein>
    <submittedName>
        <fullName evidence="1">Uncharacterized protein</fullName>
    </submittedName>
</protein>
<name>A0A820HHY5_9BILA</name>
<dbReference type="AlphaFoldDB" id="A0A820HHY5"/>
<sequence>MLIRRLQQPQFSANQEVARQYLEGYLQLHSSNLNSQLAECEINELLQLNIPYFTHQPSCKDLFMGDNGKCANYFKYSAMEQIHWNIEHA</sequence>
<organism evidence="1 2">
    <name type="scientific">Adineta steineri</name>
    <dbReference type="NCBI Taxonomy" id="433720"/>
    <lineage>
        <taxon>Eukaryota</taxon>
        <taxon>Metazoa</taxon>
        <taxon>Spiralia</taxon>
        <taxon>Gnathifera</taxon>
        <taxon>Rotifera</taxon>
        <taxon>Eurotatoria</taxon>
        <taxon>Bdelloidea</taxon>
        <taxon>Adinetida</taxon>
        <taxon>Adinetidae</taxon>
        <taxon>Adineta</taxon>
    </lineage>
</organism>
<reference evidence="1" key="1">
    <citation type="submission" date="2021-02" db="EMBL/GenBank/DDBJ databases">
        <authorList>
            <person name="Nowell W R."/>
        </authorList>
    </citation>
    <scope>NUCLEOTIDE SEQUENCE</scope>
</reference>
<dbReference type="EMBL" id="CAJOBB010013823">
    <property type="protein sequence ID" value="CAF4296406.1"/>
    <property type="molecule type" value="Genomic_DNA"/>
</dbReference>